<dbReference type="RefSeq" id="WP_147321251.1">
    <property type="nucleotide sequence ID" value="NZ_QFZK01000003.1"/>
</dbReference>
<dbReference type="EMBL" id="QFZK01000003">
    <property type="protein sequence ID" value="RFO97466.1"/>
    <property type="molecule type" value="Genomic_DNA"/>
</dbReference>
<evidence type="ECO:0000313" key="1">
    <source>
        <dbReference type="EMBL" id="RFO97466.1"/>
    </source>
</evidence>
<keyword evidence="2" id="KW-1185">Reference proteome</keyword>
<comment type="caution">
    <text evidence="1">The sequence shown here is derived from an EMBL/GenBank/DDBJ whole genome shotgun (WGS) entry which is preliminary data.</text>
</comment>
<reference evidence="1 2" key="1">
    <citation type="submission" date="2018-05" db="EMBL/GenBank/DDBJ databases">
        <title>Rhodoferax soyangensis sp.nov., isolated from an oligotrophic freshwater lake.</title>
        <authorList>
            <person name="Park M."/>
        </authorList>
    </citation>
    <scope>NUCLEOTIDE SEQUENCE [LARGE SCALE GENOMIC DNA]</scope>
    <source>
        <strain evidence="1 2">IMCC26218</strain>
    </source>
</reference>
<proteinExistence type="predicted"/>
<dbReference type="PROSITE" id="PS51257">
    <property type="entry name" value="PROKAR_LIPOPROTEIN"/>
    <property type="match status" value="1"/>
</dbReference>
<gene>
    <name evidence="1" type="ORF">DIC66_06210</name>
</gene>
<accession>A0A3E1RDL8</accession>
<dbReference type="AlphaFoldDB" id="A0A3E1RDL8"/>
<evidence type="ECO:0000313" key="2">
    <source>
        <dbReference type="Proteomes" id="UP000260665"/>
    </source>
</evidence>
<dbReference type="Proteomes" id="UP000260665">
    <property type="component" value="Unassembled WGS sequence"/>
</dbReference>
<organism evidence="1 2">
    <name type="scientific">Rhodoferax lacus</name>
    <dbReference type="NCBI Taxonomy" id="2184758"/>
    <lineage>
        <taxon>Bacteria</taxon>
        <taxon>Pseudomonadati</taxon>
        <taxon>Pseudomonadota</taxon>
        <taxon>Betaproteobacteria</taxon>
        <taxon>Burkholderiales</taxon>
        <taxon>Comamonadaceae</taxon>
        <taxon>Rhodoferax</taxon>
    </lineage>
</organism>
<dbReference type="OrthoDB" id="8687009at2"/>
<name>A0A3E1RDL8_9BURK</name>
<protein>
    <submittedName>
        <fullName evidence="1">DUF4136 domain-containing protein</fullName>
    </submittedName>
</protein>
<sequence>MTALTRCLARIPGRTLAMAGLALLCAALTGCALPRMIDSDVQSFTAAVPAVRPALYRFERLPSQSASVAQDQIEALAAQALAKVGLTPAPLVSGAIAGTASAAPSARYAVQVSVNITAMVSPYPQVAVGSFWGSRGMHHRSSLALSLEPTWYRHTVRFLLRDSATGQLAFETTASFDGPWADSGNLLPVILDAALNGYPTPPAGPRKVVIELPGQPPEAPEAPGTP</sequence>